<dbReference type="PANTHER" id="PTHR30632:SF14">
    <property type="entry name" value="TUNGSTATE_MOLYBDATE_CHROMATE-BINDING PROTEIN MODA"/>
    <property type="match status" value="1"/>
</dbReference>
<dbReference type="Gene3D" id="3.40.190.10">
    <property type="entry name" value="Periplasmic binding protein-like II"/>
    <property type="match status" value="2"/>
</dbReference>
<keyword evidence="6" id="KW-1185">Reference proteome</keyword>
<evidence type="ECO:0000256" key="3">
    <source>
        <dbReference type="ARBA" id="ARBA00022729"/>
    </source>
</evidence>
<dbReference type="SUPFAM" id="SSF53850">
    <property type="entry name" value="Periplasmic binding protein-like II"/>
    <property type="match status" value="1"/>
</dbReference>
<dbReference type="InterPro" id="IPR050682">
    <property type="entry name" value="ModA/WtpA"/>
</dbReference>
<gene>
    <name evidence="5" type="primary">modA</name>
    <name evidence="5" type="ORF">ACFOX3_10190</name>
</gene>
<evidence type="ECO:0000256" key="1">
    <source>
        <dbReference type="ARBA" id="ARBA00009175"/>
    </source>
</evidence>
<feature type="chain" id="PRO_5046045450" evidence="4">
    <location>
        <begin position="21"/>
        <end position="252"/>
    </location>
</feature>
<proteinExistence type="inferred from homology"/>
<dbReference type="PANTHER" id="PTHR30632">
    <property type="entry name" value="MOLYBDATE-BINDING PERIPLASMIC PROTEIN"/>
    <property type="match status" value="1"/>
</dbReference>
<reference evidence="6" key="1">
    <citation type="journal article" date="2019" name="Int. J. Syst. Evol. Microbiol.">
        <title>The Global Catalogue of Microorganisms (GCM) 10K type strain sequencing project: providing services to taxonomists for standard genome sequencing and annotation.</title>
        <authorList>
            <consortium name="The Broad Institute Genomics Platform"/>
            <consortium name="The Broad Institute Genome Sequencing Center for Infectious Disease"/>
            <person name="Wu L."/>
            <person name="Ma J."/>
        </authorList>
    </citation>
    <scope>NUCLEOTIDE SEQUENCE [LARGE SCALE GENOMIC DNA]</scope>
    <source>
        <strain evidence="6">CECT 8570</strain>
    </source>
</reference>
<comment type="caution">
    <text evidence="5">The sequence shown here is derived from an EMBL/GenBank/DDBJ whole genome shotgun (WGS) entry which is preliminary data.</text>
</comment>
<organism evidence="5 6">
    <name type="scientific">Simiduia curdlanivorans</name>
    <dbReference type="NCBI Taxonomy" id="1492769"/>
    <lineage>
        <taxon>Bacteria</taxon>
        <taxon>Pseudomonadati</taxon>
        <taxon>Pseudomonadota</taxon>
        <taxon>Gammaproteobacteria</taxon>
        <taxon>Cellvibrionales</taxon>
        <taxon>Cellvibrionaceae</taxon>
        <taxon>Simiduia</taxon>
    </lineage>
</organism>
<dbReference type="NCBIfam" id="TIGR01256">
    <property type="entry name" value="modA"/>
    <property type="match status" value="1"/>
</dbReference>
<evidence type="ECO:0000256" key="2">
    <source>
        <dbReference type="ARBA" id="ARBA00022723"/>
    </source>
</evidence>
<feature type="signal peptide" evidence="4">
    <location>
        <begin position="1"/>
        <end position="20"/>
    </location>
</feature>
<dbReference type="Proteomes" id="UP001595840">
    <property type="component" value="Unassembled WGS sequence"/>
</dbReference>
<name>A0ABV8V432_9GAMM</name>
<evidence type="ECO:0000256" key="4">
    <source>
        <dbReference type="SAM" id="SignalP"/>
    </source>
</evidence>
<dbReference type="InterPro" id="IPR005950">
    <property type="entry name" value="ModA"/>
</dbReference>
<protein>
    <submittedName>
        <fullName evidence="5">Molybdate ABC transporter substrate-binding protein</fullName>
    </submittedName>
</protein>
<dbReference type="RefSeq" id="WP_290259274.1">
    <property type="nucleotide sequence ID" value="NZ_JAUFQG010000004.1"/>
</dbReference>
<keyword evidence="2" id="KW-0479">Metal-binding</keyword>
<dbReference type="EMBL" id="JBHSCX010000008">
    <property type="protein sequence ID" value="MFC4362674.1"/>
    <property type="molecule type" value="Genomic_DNA"/>
</dbReference>
<accession>A0ABV8V432</accession>
<dbReference type="PIRSF" id="PIRSF004846">
    <property type="entry name" value="ModA"/>
    <property type="match status" value="1"/>
</dbReference>
<sequence length="252" mass="27103">MRTFGLCFLLLLTLATETLAEPLRIAVASNFKPALEQLLPAFSANHPDTKITLSAGASGQLFTQVSQGAPFDLFLSADAVYPSKLHAQGLAFAPLPYANGRLLLLSRTPASQWQGAVQNAARVALANPTLAPYGAAAKSLLEGAGLWRQPNLKAPVLASNIAQVQQWFDTGNVDVAFAAAALFKPDDSTQVFDLTALLEHPIEQHLVILKRSRLQASATEFCDYLRSQPVQQQLKQLGYSPIATPNREAADI</sequence>
<dbReference type="Pfam" id="PF13531">
    <property type="entry name" value="SBP_bac_11"/>
    <property type="match status" value="1"/>
</dbReference>
<keyword evidence="3 4" id="KW-0732">Signal</keyword>
<comment type="similarity">
    <text evidence="1">Belongs to the bacterial solute-binding protein ModA family.</text>
</comment>
<evidence type="ECO:0000313" key="6">
    <source>
        <dbReference type="Proteomes" id="UP001595840"/>
    </source>
</evidence>
<evidence type="ECO:0000313" key="5">
    <source>
        <dbReference type="EMBL" id="MFC4362674.1"/>
    </source>
</evidence>